<organism evidence="2 3">
    <name type="scientific">Streptomyces caledonius</name>
    <dbReference type="NCBI Taxonomy" id="3134107"/>
    <lineage>
        <taxon>Bacteria</taxon>
        <taxon>Bacillati</taxon>
        <taxon>Actinomycetota</taxon>
        <taxon>Actinomycetes</taxon>
        <taxon>Kitasatosporales</taxon>
        <taxon>Streptomycetaceae</taxon>
        <taxon>Streptomyces</taxon>
    </lineage>
</organism>
<feature type="transmembrane region" description="Helical" evidence="1">
    <location>
        <begin position="20"/>
        <end position="39"/>
    </location>
</feature>
<keyword evidence="1" id="KW-0472">Membrane</keyword>
<protein>
    <recommendedName>
        <fullName evidence="4">DUF3592 domain-containing protein</fullName>
    </recommendedName>
</protein>
<evidence type="ECO:0008006" key="4">
    <source>
        <dbReference type="Google" id="ProtNLM"/>
    </source>
</evidence>
<dbReference type="Proteomes" id="UP001382904">
    <property type="component" value="Unassembled WGS sequence"/>
</dbReference>
<feature type="transmembrane region" description="Helical" evidence="1">
    <location>
        <begin position="46"/>
        <end position="65"/>
    </location>
</feature>
<evidence type="ECO:0000313" key="3">
    <source>
        <dbReference type="Proteomes" id="UP001382904"/>
    </source>
</evidence>
<reference evidence="2 3" key="1">
    <citation type="submission" date="2024-03" db="EMBL/GenBank/DDBJ databases">
        <title>Novel Streptomyces species of biotechnological and ecological value are a feature of Machair soil.</title>
        <authorList>
            <person name="Prole J.R."/>
            <person name="Goodfellow M."/>
            <person name="Allenby N."/>
            <person name="Ward A.C."/>
        </authorList>
    </citation>
    <scope>NUCLEOTIDE SEQUENCE [LARGE SCALE GENOMIC DNA]</scope>
    <source>
        <strain evidence="2 3">MS1.HAVA.3</strain>
    </source>
</reference>
<evidence type="ECO:0000313" key="2">
    <source>
        <dbReference type="EMBL" id="MEJ8643925.1"/>
    </source>
</evidence>
<keyword evidence="1" id="KW-0812">Transmembrane</keyword>
<name>A0ABU8U8E0_9ACTN</name>
<comment type="caution">
    <text evidence="2">The sequence shown here is derived from an EMBL/GenBank/DDBJ whole genome shotgun (WGS) entry which is preliminary data.</text>
</comment>
<keyword evidence="1" id="KW-1133">Transmembrane helix</keyword>
<gene>
    <name evidence="2" type="ORF">WKI68_26235</name>
</gene>
<accession>A0ABU8U8E0</accession>
<evidence type="ECO:0000256" key="1">
    <source>
        <dbReference type="SAM" id="Phobius"/>
    </source>
</evidence>
<proteinExistence type="predicted"/>
<dbReference type="EMBL" id="JBBKAM010000002">
    <property type="protein sequence ID" value="MEJ8643925.1"/>
    <property type="molecule type" value="Genomic_DNA"/>
</dbReference>
<feature type="transmembrane region" description="Helical" evidence="1">
    <location>
        <begin position="152"/>
        <end position="172"/>
    </location>
</feature>
<sequence>MLIAGAGTLGGLISQFPYGMLYVGVLVILAAAGLGAGVAGSNWNRAGAATIVGFGTMALGIFAGINLNESYLKLLGERVDAVVLESRQYTNFKGDDRFFCRVVDASGERHELDHIQNCYADVEPGGRVVLFKDRLGGLDPWMETTDSRALDLLALGITGGLFLLIGGTMFTAGQRRRTDRDLYDEHRRKHGPPSRSRR</sequence>
<keyword evidence="3" id="KW-1185">Reference proteome</keyword>